<dbReference type="GO" id="GO:0019210">
    <property type="term" value="F:kinase inhibitor activity"/>
    <property type="evidence" value="ECO:0007669"/>
    <property type="project" value="InterPro"/>
</dbReference>
<dbReference type="AlphaFoldDB" id="A0A5K1E4A3"/>
<dbReference type="GO" id="GO:0005886">
    <property type="term" value="C:plasma membrane"/>
    <property type="evidence" value="ECO:0007669"/>
    <property type="project" value="InterPro"/>
</dbReference>
<dbReference type="PANTHER" id="PTHR33312">
    <property type="entry name" value="MEMBRANE-ASSOCIATED KINASE REGULATOR 4-RELATED"/>
    <property type="match status" value="1"/>
</dbReference>
<sequence length="383" mass="41894">MPLPSSLHALTGWRTSTAMYPSIPMRPSDRASHSKPLFSFDLAIPPNDEDYIDMDLNSATFLCYSFNSSPEFEFNMSLQEKDSLTSPADELFYKGKLLPLHLPPRIQMLQKLLQACGEEKASPLSSAGATPFESCDVTPPQSCQVSGELNPDEYFDDCYLNNGDSLDVGSDGNSSSSSIKKAWIKRLRLIKQSTLGLKLKASRAYFRSLFGKPGNRAYAASFKNSEDPSTKEEHLHADRSSVAKVNDYLKSRYTKLGKSSDPYEKIFWESSKALAVEETGHRRSFSGAIKSTSSCASKPQSSSSCSLVSTSGDPSGNDGQHLLKRSSSVNSDVESSIQGAIAYCKESQLCPRKSTSEVGFFTLTAASRLAARETEERPGLCRG</sequence>
<proteinExistence type="predicted"/>
<dbReference type="EMBL" id="LR721784">
    <property type="protein sequence ID" value="VVW43283.1"/>
    <property type="molecule type" value="Genomic_DNA"/>
</dbReference>
<dbReference type="OrthoDB" id="1938320at2759"/>
<evidence type="ECO:0000313" key="2">
    <source>
        <dbReference type="EMBL" id="VVW43283.1"/>
    </source>
</evidence>
<evidence type="ECO:0008006" key="3">
    <source>
        <dbReference type="Google" id="ProtNLM"/>
    </source>
</evidence>
<protein>
    <recommendedName>
        <fullName evidence="3">Membrane-associated kinase regulator 4</fullName>
    </recommendedName>
</protein>
<reference evidence="2" key="1">
    <citation type="submission" date="2019-09" db="EMBL/GenBank/DDBJ databases">
        <authorList>
            <person name="Zhang L."/>
        </authorList>
    </citation>
    <scope>NUCLEOTIDE SEQUENCE</scope>
</reference>
<dbReference type="InterPro" id="IPR039620">
    <property type="entry name" value="BKI1/MAKR1/3/4"/>
</dbReference>
<organism evidence="2">
    <name type="scientific">Nymphaea colorata</name>
    <name type="common">pocket water lily</name>
    <dbReference type="NCBI Taxonomy" id="210225"/>
    <lineage>
        <taxon>Eukaryota</taxon>
        <taxon>Viridiplantae</taxon>
        <taxon>Streptophyta</taxon>
        <taxon>Embryophyta</taxon>
        <taxon>Tracheophyta</taxon>
        <taxon>Spermatophyta</taxon>
        <taxon>Magnoliopsida</taxon>
        <taxon>Nymphaeales</taxon>
        <taxon>Nymphaeaceae</taxon>
        <taxon>Nymphaea</taxon>
    </lineage>
</organism>
<dbReference type="Gramene" id="NC6G0256780.1">
    <property type="protein sequence ID" value="NC6G0256780.1:cds"/>
    <property type="gene ID" value="NC6G0256780"/>
</dbReference>
<accession>A0A5K1E4A3</accession>
<feature type="region of interest" description="Disordered" evidence="1">
    <location>
        <begin position="306"/>
        <end position="330"/>
    </location>
</feature>
<dbReference type="OMA" id="RDFEFQM"/>
<dbReference type="PANTHER" id="PTHR33312:SF21">
    <property type="entry name" value="MEMBRANE-ASSOCIATED KINASE REGULATOR 3-RELATED"/>
    <property type="match status" value="1"/>
</dbReference>
<evidence type="ECO:0000256" key="1">
    <source>
        <dbReference type="SAM" id="MobiDB-lite"/>
    </source>
</evidence>
<name>A0A5K1E4A3_9MAGN</name>
<gene>
    <name evidence="2" type="ORF">NYM_LOCUS22223</name>
</gene>